<dbReference type="PANTHER" id="PTHR11085">
    <property type="entry name" value="NAD-DEPENDENT PROTEIN DEACYLASE SIRTUIN-5, MITOCHONDRIAL-RELATED"/>
    <property type="match status" value="1"/>
</dbReference>
<evidence type="ECO:0000313" key="15">
    <source>
        <dbReference type="Proteomes" id="UP000243876"/>
    </source>
</evidence>
<evidence type="ECO:0000256" key="4">
    <source>
        <dbReference type="ARBA" id="ARBA00022679"/>
    </source>
</evidence>
<evidence type="ECO:0000256" key="2">
    <source>
        <dbReference type="ARBA" id="ARBA00006924"/>
    </source>
</evidence>
<dbReference type="GO" id="GO:0005634">
    <property type="term" value="C:nucleus"/>
    <property type="evidence" value="ECO:0007669"/>
    <property type="project" value="TreeGrafter"/>
</dbReference>
<comment type="similarity">
    <text evidence="2">Belongs to the sirtuin family. Class I subfamily.</text>
</comment>
<dbReference type="GO" id="GO:0017136">
    <property type="term" value="F:histone deacetylase activity, NAD-dependent"/>
    <property type="evidence" value="ECO:0007669"/>
    <property type="project" value="InterPro"/>
</dbReference>
<feature type="binding site" evidence="10 11">
    <location>
        <position position="201"/>
    </location>
    <ligand>
        <name>Zn(2+)</name>
        <dbReference type="ChEBI" id="CHEBI:29105"/>
    </ligand>
</feature>
<feature type="binding site" evidence="9">
    <location>
        <begin position="297"/>
        <end position="299"/>
    </location>
    <ligand>
        <name>NAD(+)</name>
        <dbReference type="ChEBI" id="CHEBI:57540"/>
    </ligand>
</feature>
<dbReference type="PIRSF" id="PIRSF037938">
    <property type="entry name" value="SIR2_euk"/>
    <property type="match status" value="1"/>
</dbReference>
<feature type="active site" description="Proton acceptor" evidence="8 11">
    <location>
        <position position="164"/>
    </location>
</feature>
<evidence type="ECO:0000256" key="6">
    <source>
        <dbReference type="ARBA" id="ARBA00022833"/>
    </source>
</evidence>
<proteinExistence type="inferred from homology"/>
<dbReference type="GO" id="GO:0070403">
    <property type="term" value="F:NAD+ binding"/>
    <property type="evidence" value="ECO:0007669"/>
    <property type="project" value="InterPro"/>
</dbReference>
<feature type="binding site" evidence="9">
    <location>
        <begin position="72"/>
        <end position="74"/>
    </location>
    <ligand>
        <name>NAD(+)</name>
        <dbReference type="ChEBI" id="CHEBI:57540"/>
    </ligand>
</feature>
<keyword evidence="7 9" id="KW-0520">NAD</keyword>
<feature type="region of interest" description="Disordered" evidence="12">
    <location>
        <begin position="389"/>
        <end position="442"/>
    </location>
</feature>
<evidence type="ECO:0000256" key="3">
    <source>
        <dbReference type="ARBA" id="ARBA00012928"/>
    </source>
</evidence>
<dbReference type="InterPro" id="IPR017328">
    <property type="entry name" value="Sirtuin_class_I"/>
</dbReference>
<keyword evidence="6 10" id="KW-0862">Zinc</keyword>
<evidence type="ECO:0000256" key="10">
    <source>
        <dbReference type="PIRSR" id="PIRSR037938-3"/>
    </source>
</evidence>
<feature type="compositionally biased region" description="Low complexity" evidence="12">
    <location>
        <begin position="1"/>
        <end position="11"/>
    </location>
</feature>
<comment type="subcellular location">
    <subcellularLocation>
        <location evidence="1">Mitochondrion</location>
    </subcellularLocation>
</comment>
<reference evidence="15" key="1">
    <citation type="submission" date="2015-02" db="EMBL/GenBank/DDBJ databases">
        <authorList>
            <person name="Gon?alves P."/>
        </authorList>
    </citation>
    <scope>NUCLEOTIDE SEQUENCE [LARGE SCALE GENOMIC DNA]</scope>
</reference>
<evidence type="ECO:0000256" key="5">
    <source>
        <dbReference type="ARBA" id="ARBA00022723"/>
    </source>
</evidence>
<dbReference type="Gene3D" id="3.30.1600.10">
    <property type="entry name" value="SIR2/SIRT2 'Small Domain"/>
    <property type="match status" value="1"/>
</dbReference>
<dbReference type="InterPro" id="IPR050134">
    <property type="entry name" value="NAD-dep_sirtuin_deacylases"/>
</dbReference>
<evidence type="ECO:0000256" key="11">
    <source>
        <dbReference type="PROSITE-ProRule" id="PRU00236"/>
    </source>
</evidence>
<evidence type="ECO:0000259" key="13">
    <source>
        <dbReference type="PROSITE" id="PS50305"/>
    </source>
</evidence>
<feature type="compositionally biased region" description="Basic and acidic residues" evidence="12">
    <location>
        <begin position="427"/>
        <end position="442"/>
    </location>
</feature>
<dbReference type="InterPro" id="IPR029035">
    <property type="entry name" value="DHS-like_NAD/FAD-binding_dom"/>
</dbReference>
<dbReference type="Gene3D" id="3.40.50.1220">
    <property type="entry name" value="TPP-binding domain"/>
    <property type="match status" value="1"/>
</dbReference>
<evidence type="ECO:0000256" key="12">
    <source>
        <dbReference type="SAM" id="MobiDB-lite"/>
    </source>
</evidence>
<dbReference type="InterPro" id="IPR026590">
    <property type="entry name" value="Ssirtuin_cat_dom"/>
</dbReference>
<dbReference type="PANTHER" id="PTHR11085:SF6">
    <property type="entry name" value="NAD-DEPENDENT PROTEIN DEACETYLASE SIRTUIN-2"/>
    <property type="match status" value="1"/>
</dbReference>
<feature type="binding site" evidence="10 11">
    <location>
        <position position="175"/>
    </location>
    <ligand>
        <name>Zn(2+)</name>
        <dbReference type="ChEBI" id="CHEBI:29105"/>
    </ligand>
</feature>
<dbReference type="AlphaFoldDB" id="A0A0D6EGJ2"/>
<feature type="non-terminal residue" evidence="14">
    <location>
        <position position="1"/>
    </location>
</feature>
<evidence type="ECO:0000256" key="7">
    <source>
        <dbReference type="ARBA" id="ARBA00023027"/>
    </source>
</evidence>
<keyword evidence="4" id="KW-0808">Transferase</keyword>
<dbReference type="SUPFAM" id="SSF52467">
    <property type="entry name" value="DHS-like NAD/FAD-binding domain"/>
    <property type="match status" value="1"/>
</dbReference>
<dbReference type="Proteomes" id="UP000243876">
    <property type="component" value="Unassembled WGS sequence"/>
</dbReference>
<dbReference type="PROSITE" id="PS50305">
    <property type="entry name" value="SIRTUIN"/>
    <property type="match status" value="1"/>
</dbReference>
<dbReference type="InterPro" id="IPR026591">
    <property type="entry name" value="Sirtuin_cat_small_dom_sf"/>
</dbReference>
<feature type="binding site" evidence="9">
    <location>
        <begin position="144"/>
        <end position="147"/>
    </location>
    <ligand>
        <name>NAD(+)</name>
        <dbReference type="ChEBI" id="CHEBI:57540"/>
    </ligand>
</feature>
<keyword evidence="15" id="KW-1185">Reference proteome</keyword>
<evidence type="ECO:0000256" key="8">
    <source>
        <dbReference type="PIRSR" id="PIRSR037938-1"/>
    </source>
</evidence>
<protein>
    <recommendedName>
        <fullName evidence="3">protein acetyllysine N-acetyltransferase</fullName>
        <ecNumber evidence="3">2.3.1.286</ecNumber>
    </recommendedName>
</protein>
<keyword evidence="5 10" id="KW-0479">Metal-binding</keyword>
<feature type="binding site" evidence="10 11">
    <location>
        <position position="172"/>
    </location>
    <ligand>
        <name>Zn(2+)</name>
        <dbReference type="ChEBI" id="CHEBI:29105"/>
    </ligand>
</feature>
<dbReference type="GO" id="GO:0046872">
    <property type="term" value="F:metal ion binding"/>
    <property type="evidence" value="ECO:0007669"/>
    <property type="project" value="UniProtKB-KW"/>
</dbReference>
<gene>
    <name evidence="14" type="primary">SPOSA6832_00535</name>
</gene>
<dbReference type="Pfam" id="PF02146">
    <property type="entry name" value="SIR2"/>
    <property type="match status" value="1"/>
</dbReference>
<feature type="binding site" evidence="9">
    <location>
        <begin position="273"/>
        <end position="274"/>
    </location>
    <ligand>
        <name>NAD(+)</name>
        <dbReference type="ChEBI" id="CHEBI:57540"/>
    </ligand>
</feature>
<evidence type="ECO:0000256" key="9">
    <source>
        <dbReference type="PIRSR" id="PIRSR037938-2"/>
    </source>
</evidence>
<feature type="binding site" evidence="9">
    <location>
        <begin position="62"/>
        <end position="66"/>
    </location>
    <ligand>
        <name>NAD(+)</name>
        <dbReference type="ChEBI" id="CHEBI:57540"/>
    </ligand>
</feature>
<dbReference type="InterPro" id="IPR003000">
    <property type="entry name" value="Sirtuin"/>
</dbReference>
<dbReference type="GO" id="GO:0005739">
    <property type="term" value="C:mitochondrion"/>
    <property type="evidence" value="ECO:0007669"/>
    <property type="project" value="UniProtKB-SubCell"/>
</dbReference>
<name>A0A0D6EGJ2_SPOSA</name>
<organism evidence="14 15">
    <name type="scientific">Sporidiobolus salmonicolor</name>
    <name type="common">Yeast-like fungus</name>
    <name type="synonym">Sporobolomyces salmonicolor</name>
    <dbReference type="NCBI Taxonomy" id="5005"/>
    <lineage>
        <taxon>Eukaryota</taxon>
        <taxon>Fungi</taxon>
        <taxon>Dikarya</taxon>
        <taxon>Basidiomycota</taxon>
        <taxon>Pucciniomycotina</taxon>
        <taxon>Microbotryomycetes</taxon>
        <taxon>Sporidiobolales</taxon>
        <taxon>Sporidiobolaceae</taxon>
        <taxon>Sporobolomyces</taxon>
    </lineage>
</organism>
<sequence length="442" mass="48573">MPPSSAASSPSKTGAHRAFPHLTSASKPQLKDVARLIKEGKAKNVIVMLLMPLRRVRGQAGAGISTGAGIPDFRSPGTGLYDNLAKYNLPYPEAIFDIEYLEERPEAFYTLAKELYPGNFNPTRTHYFFMLLQQKGMLKAVFTQNIDTLERIAGLEDEYVIEAHGSFAEAACLTCRKTYTKEEIKPQIMRGEVVRCQEKGCKGRREALIKPKIVFFGEGLPDKFFERLSVRPPPPPLFLSPPPTLNHGPLTRRSRLALLQDFAECDLLLVLGTSLTVGPFNTLLHRVPASCPRVLINLESVGEASHPWDDGFDFDGLTKDAKRGGVRDVRYLGESDAAVGELAELLGWAEELAQAQEKGWDELERADGEEAERRESAEDRRHEVIEAVEAAVGEKERTSDEEDEAVGALAKGVADVLLDGGDAGSSEEEKNANADTTKKPAL</sequence>
<dbReference type="EC" id="2.3.1.286" evidence="3"/>
<feature type="region of interest" description="Disordered" evidence="12">
    <location>
        <begin position="1"/>
        <end position="22"/>
    </location>
</feature>
<evidence type="ECO:0000313" key="14">
    <source>
        <dbReference type="EMBL" id="CEQ39041.1"/>
    </source>
</evidence>
<feature type="binding site" evidence="10 11">
    <location>
        <position position="196"/>
    </location>
    <ligand>
        <name>Zn(2+)</name>
        <dbReference type="ChEBI" id="CHEBI:29105"/>
    </ligand>
</feature>
<dbReference type="EMBL" id="CENE01000002">
    <property type="protein sequence ID" value="CEQ39041.1"/>
    <property type="molecule type" value="Genomic_DNA"/>
</dbReference>
<comment type="cofactor">
    <cofactor evidence="10">
        <name>Zn(2+)</name>
        <dbReference type="ChEBI" id="CHEBI:29105"/>
    </cofactor>
    <text evidence="10">Binds 1 zinc ion per subunit.</text>
</comment>
<evidence type="ECO:0000256" key="1">
    <source>
        <dbReference type="ARBA" id="ARBA00004173"/>
    </source>
</evidence>
<feature type="domain" description="Deacetylase sirtuin-type" evidence="13">
    <location>
        <begin position="35"/>
        <end position="349"/>
    </location>
</feature>
<accession>A0A0D6EGJ2</accession>
<dbReference type="OrthoDB" id="420264at2759"/>